<dbReference type="OrthoDB" id="10255344at2759"/>
<dbReference type="GeneID" id="5857150"/>
<feature type="coiled-coil region" evidence="1">
    <location>
        <begin position="398"/>
        <end position="449"/>
    </location>
</feature>
<reference evidence="2 3" key="1">
    <citation type="journal article" date="2007" name="Proc. Natl. Acad. Sci. U.S.A.">
        <title>Dandruff-associated Malassezia genomes reveal convergent and divergent virulence traits shared with plant and human fungal pathogens.</title>
        <authorList>
            <person name="Xu J."/>
            <person name="Saunders C.W."/>
            <person name="Hu P."/>
            <person name="Grant R.A."/>
            <person name="Boekhout T."/>
            <person name="Kuramae E.E."/>
            <person name="Kronstad J.W."/>
            <person name="Deangelis Y.M."/>
            <person name="Reeder N.L."/>
            <person name="Johnstone K.R."/>
            <person name="Leland M."/>
            <person name="Fieno A.M."/>
            <person name="Begley W.M."/>
            <person name="Sun Y."/>
            <person name="Lacey M.P."/>
            <person name="Chaudhary T."/>
            <person name="Keough T."/>
            <person name="Chu L."/>
            <person name="Sears R."/>
            <person name="Yuan B."/>
            <person name="Dawson T.L.Jr."/>
        </authorList>
    </citation>
    <scope>NUCLEOTIDE SEQUENCE [LARGE SCALE GENOMIC DNA]</scope>
    <source>
        <strain evidence="3">ATCC MYA-4612 / CBS 7966</strain>
    </source>
</reference>
<dbReference type="Gene3D" id="1.10.287.1490">
    <property type="match status" value="1"/>
</dbReference>
<dbReference type="KEGG" id="mgl:MGL_0619"/>
<feature type="coiled-coil region" evidence="1">
    <location>
        <begin position="481"/>
        <end position="508"/>
    </location>
</feature>
<dbReference type="OMA" id="ESTHEMD"/>
<dbReference type="RefSeq" id="XP_001732844.1">
    <property type="nucleotide sequence ID" value="XM_001732792.1"/>
</dbReference>
<dbReference type="InParanoid" id="A8PR71"/>
<organism evidence="2 3">
    <name type="scientific">Malassezia globosa (strain ATCC MYA-4612 / CBS 7966)</name>
    <name type="common">Dandruff-associated fungus</name>
    <dbReference type="NCBI Taxonomy" id="425265"/>
    <lineage>
        <taxon>Eukaryota</taxon>
        <taxon>Fungi</taxon>
        <taxon>Dikarya</taxon>
        <taxon>Basidiomycota</taxon>
        <taxon>Ustilaginomycotina</taxon>
        <taxon>Malasseziomycetes</taxon>
        <taxon>Malasseziales</taxon>
        <taxon>Malasseziaceae</taxon>
        <taxon>Malassezia</taxon>
    </lineage>
</organism>
<sequence length="620" mass="71184">MSRYSHFGTTTRTPRTRRECASDELHTRVRLSMDVPADVREWAVHTLRALQSGIHARLIGKMFADDIPSPAPSDLDDTRDVFMHLGVLLTECNDLLDFERAESITKRGDELCSSARDENSAFNYALATQAVHSLQAELHALRGETDPDATFVDSHVPWQSSSDWRGLAQDTIQSMNERHASELAHIYEQHADELEALRNEHATDLEHVSAQHASDIRTMENGYIKTIEHAAQDRAGEAERHKLECLERETQYSAELKQRQQSWDEREASLTAKLEEMHRTWDKREAEHKTELEHVQHMWHERDVQRATDFEQIQRTWEVASETLGFALDSLQHAVASQGSQLAPLHGRIQSLNRLLDTFAQERDAANAEALAWSERHAEAQAHIAALQVEITSKNTDLVQQTSRLVETERKLKEVQNEIECSAHVQANIDELQERLSAADHDAWQLREQLRSLEPLRTERAQLSSEVHELQKLVSMYKDSVAHAQHEHEQTQQQLERTETQRFAIEQALREREMELRDLYEAKRIWTEQRRAFKARPSVSNEATQRVAELEIELSAKATEVEEADTRLLTVMKENKRLAAQLKSLKMDAKRALQDVTNATSKTYSPTKADARVARYRPVS</sequence>
<gene>
    <name evidence="2" type="ORF">MGL_0619</name>
</gene>
<comment type="caution">
    <text evidence="2">The sequence shown here is derived from an EMBL/GenBank/DDBJ whole genome shotgun (WGS) entry which is preliminary data.</text>
</comment>
<evidence type="ECO:0000313" key="2">
    <source>
        <dbReference type="EMBL" id="EDP45630.1"/>
    </source>
</evidence>
<proteinExistence type="predicted"/>
<dbReference type="AlphaFoldDB" id="A8PR71"/>
<protein>
    <submittedName>
        <fullName evidence="2">Uncharacterized protein</fullName>
    </submittedName>
</protein>
<dbReference type="EMBL" id="AAYY01000001">
    <property type="protein sequence ID" value="EDP45630.1"/>
    <property type="molecule type" value="Genomic_DNA"/>
</dbReference>
<dbReference type="VEuPathDB" id="FungiDB:MGL_0619"/>
<keyword evidence="1" id="KW-0175">Coiled coil</keyword>
<evidence type="ECO:0000256" key="1">
    <source>
        <dbReference type="SAM" id="Coils"/>
    </source>
</evidence>
<keyword evidence="3" id="KW-1185">Reference proteome</keyword>
<accession>A8PR71</accession>
<feature type="coiled-coil region" evidence="1">
    <location>
        <begin position="540"/>
        <end position="602"/>
    </location>
</feature>
<dbReference type="STRING" id="425265.A8PR71"/>
<dbReference type="Proteomes" id="UP000008837">
    <property type="component" value="Unassembled WGS sequence"/>
</dbReference>
<name>A8PR71_MALGO</name>
<evidence type="ECO:0000313" key="3">
    <source>
        <dbReference type="Proteomes" id="UP000008837"/>
    </source>
</evidence>